<dbReference type="PANTHER" id="PTHR21485:SF6">
    <property type="entry name" value="N-ACYLNEURAMINATE CYTIDYLYLTRANSFERASE-RELATED"/>
    <property type="match status" value="1"/>
</dbReference>
<dbReference type="InterPro" id="IPR050793">
    <property type="entry name" value="CMP-NeuNAc_synthase"/>
</dbReference>
<organism evidence="1 2">
    <name type="scientific">Aeromonas bivalvium</name>
    <dbReference type="NCBI Taxonomy" id="440079"/>
    <lineage>
        <taxon>Bacteria</taxon>
        <taxon>Pseudomonadati</taxon>
        <taxon>Pseudomonadota</taxon>
        <taxon>Gammaproteobacteria</taxon>
        <taxon>Aeromonadales</taxon>
        <taxon>Aeromonadaceae</taxon>
        <taxon>Aeromonas</taxon>
    </lineage>
</organism>
<gene>
    <name evidence="1" type="ORF">ACEUDJ_12320</name>
</gene>
<keyword evidence="1" id="KW-0548">Nucleotidyltransferase</keyword>
<comment type="caution">
    <text evidence="1">The sequence shown here is derived from an EMBL/GenBank/DDBJ whole genome shotgun (WGS) entry which is preliminary data.</text>
</comment>
<proteinExistence type="predicted"/>
<dbReference type="Pfam" id="PF02348">
    <property type="entry name" value="CTP_transf_3"/>
    <property type="match status" value="1"/>
</dbReference>
<name>A0ABW9GTQ5_9GAMM</name>
<dbReference type="InterPro" id="IPR029044">
    <property type="entry name" value="Nucleotide-diphossugar_trans"/>
</dbReference>
<accession>A0ABW9GTQ5</accession>
<dbReference type="GeneID" id="97220897"/>
<reference evidence="1 2" key="1">
    <citation type="submission" date="2024-09" db="EMBL/GenBank/DDBJ databases">
        <title>Aeromonas strains Genome sequencing and assembly.</title>
        <authorList>
            <person name="Hu X."/>
            <person name="Tang B."/>
        </authorList>
    </citation>
    <scope>NUCLEOTIDE SEQUENCE [LARGE SCALE GENOMIC DNA]</scope>
    <source>
        <strain evidence="1 2">NB23SCDHY001</strain>
    </source>
</reference>
<protein>
    <submittedName>
        <fullName evidence="1">Cytidylyltransferase domain-containing protein</fullName>
    </submittedName>
</protein>
<sequence length="221" mass="24812">MKTIAFVPLKLNNERLPGKNTKSLSDGTPLVSLILETLQKVNNIDDIYVYCSNESVVDYLPHGVKFLKRSAHLDQSTTKINEVLSAFAKDVPADVYVLAHATAPFLKKESIETGVDKVCSGQHDSALTVHKMQEFVWKDGQPMNYDLAAVPRTQDLDPLFIETTGLYIYTHDLITQRNTRIGDRPYLIEVSSIESLDINNPIDFEIADAVYTHVLAKRSDF</sequence>
<keyword evidence="2" id="KW-1185">Reference proteome</keyword>
<dbReference type="GO" id="GO:0016779">
    <property type="term" value="F:nucleotidyltransferase activity"/>
    <property type="evidence" value="ECO:0007669"/>
    <property type="project" value="UniProtKB-KW"/>
</dbReference>
<dbReference type="InterPro" id="IPR003329">
    <property type="entry name" value="Cytidylyl_trans"/>
</dbReference>
<keyword evidence="1" id="KW-0808">Transferase</keyword>
<dbReference type="Proteomes" id="UP001630969">
    <property type="component" value="Unassembled WGS sequence"/>
</dbReference>
<dbReference type="PANTHER" id="PTHR21485">
    <property type="entry name" value="HAD SUPERFAMILY MEMBERS CMAS AND KDSC"/>
    <property type="match status" value="1"/>
</dbReference>
<evidence type="ECO:0000313" key="2">
    <source>
        <dbReference type="Proteomes" id="UP001630969"/>
    </source>
</evidence>
<dbReference type="EMBL" id="JBGXBU010000004">
    <property type="protein sequence ID" value="MFM4893650.1"/>
    <property type="molecule type" value="Genomic_DNA"/>
</dbReference>
<dbReference type="Gene3D" id="3.90.550.10">
    <property type="entry name" value="Spore Coat Polysaccharide Biosynthesis Protein SpsA, Chain A"/>
    <property type="match status" value="1"/>
</dbReference>
<evidence type="ECO:0000313" key="1">
    <source>
        <dbReference type="EMBL" id="MFM4893650.1"/>
    </source>
</evidence>
<dbReference type="RefSeq" id="WP_408790461.1">
    <property type="nucleotide sequence ID" value="NZ_JBGXBU010000004.1"/>
</dbReference>
<dbReference type="SUPFAM" id="SSF53448">
    <property type="entry name" value="Nucleotide-diphospho-sugar transferases"/>
    <property type="match status" value="1"/>
</dbReference>